<dbReference type="InterPro" id="IPR012337">
    <property type="entry name" value="RNaseH-like_sf"/>
</dbReference>
<dbReference type="SUPFAM" id="SSF53098">
    <property type="entry name" value="Ribonuclease H-like"/>
    <property type="match status" value="1"/>
</dbReference>
<name>A0A329REC8_9STRA</name>
<evidence type="ECO:0000313" key="3">
    <source>
        <dbReference type="EMBL" id="RAW22854.1"/>
    </source>
</evidence>
<protein>
    <recommendedName>
        <fullName evidence="2">SWIM-type domain-containing protein</fullName>
    </recommendedName>
</protein>
<dbReference type="EMBL" id="MJFZ01001196">
    <property type="protein sequence ID" value="RAW22854.1"/>
    <property type="molecule type" value="Genomic_DNA"/>
</dbReference>
<reference evidence="3 4" key="1">
    <citation type="submission" date="2018-01" db="EMBL/GenBank/DDBJ databases">
        <title>Draft genome of the strawberry crown rot pathogen Phytophthora cactorum.</title>
        <authorList>
            <person name="Armitage A.D."/>
            <person name="Lysoe E."/>
            <person name="Nellist C.F."/>
            <person name="Harrison R.J."/>
            <person name="Brurberg M.B."/>
        </authorList>
    </citation>
    <scope>NUCLEOTIDE SEQUENCE [LARGE SCALE GENOMIC DNA]</scope>
    <source>
        <strain evidence="3 4">10300</strain>
    </source>
</reference>
<keyword evidence="1" id="KW-0863">Zinc-finger</keyword>
<organism evidence="3 4">
    <name type="scientific">Phytophthora cactorum</name>
    <dbReference type="NCBI Taxonomy" id="29920"/>
    <lineage>
        <taxon>Eukaryota</taxon>
        <taxon>Sar</taxon>
        <taxon>Stramenopiles</taxon>
        <taxon>Oomycota</taxon>
        <taxon>Peronosporomycetes</taxon>
        <taxon>Peronosporales</taxon>
        <taxon>Peronosporaceae</taxon>
        <taxon>Phytophthora</taxon>
    </lineage>
</organism>
<keyword evidence="4" id="KW-1185">Reference proteome</keyword>
<dbReference type="GO" id="GO:0008270">
    <property type="term" value="F:zinc ion binding"/>
    <property type="evidence" value="ECO:0007669"/>
    <property type="project" value="UniProtKB-KW"/>
</dbReference>
<sequence>MENRELGMCEKVKTRKFTRLSAVSVKTLKKTMFSLEVVVQASIKKKLSGKKVGFAIDAWTDGGTHFVAIIGTTKLGKILLRFATLPNEADMSADAIIKVIDNVFDIYRIEAAQLCFFICDHASVNVAIARKTHVSMIGCSCHRFNLAMQALMCEHSDLLDKVQQQMVKLNTIKNRHHLREVDELMPVYRNATGWSSTFAMVDRYFRIYDKLNRLDDGLADFIPPPGERFAESSS</sequence>
<dbReference type="AlphaFoldDB" id="A0A329REC8"/>
<keyword evidence="1" id="KW-0862">Zinc</keyword>
<dbReference type="OrthoDB" id="97887at2759"/>
<evidence type="ECO:0000313" key="4">
    <source>
        <dbReference type="Proteomes" id="UP000251314"/>
    </source>
</evidence>
<dbReference type="InterPro" id="IPR007527">
    <property type="entry name" value="Znf_SWIM"/>
</dbReference>
<dbReference type="Proteomes" id="UP000251314">
    <property type="component" value="Unassembled WGS sequence"/>
</dbReference>
<dbReference type="PANTHER" id="PTHR40866">
    <property type="entry name" value="BED-TYPE DOMAIN-CONTAINING PROTEIN"/>
    <property type="match status" value="1"/>
</dbReference>
<keyword evidence="1" id="KW-0479">Metal-binding</keyword>
<feature type="domain" description="SWIM-type" evidence="2">
    <location>
        <begin position="124"/>
        <end position="164"/>
    </location>
</feature>
<gene>
    <name evidence="3" type="ORF">PC110_g20708</name>
</gene>
<comment type="caution">
    <text evidence="3">The sequence shown here is derived from an EMBL/GenBank/DDBJ whole genome shotgun (WGS) entry which is preliminary data.</text>
</comment>
<evidence type="ECO:0000256" key="1">
    <source>
        <dbReference type="PROSITE-ProRule" id="PRU00325"/>
    </source>
</evidence>
<dbReference type="PANTHER" id="PTHR40866:SF1">
    <property type="entry name" value="BED-TYPE DOMAIN-CONTAINING PROTEIN"/>
    <property type="match status" value="1"/>
</dbReference>
<accession>A0A329REC8</accession>
<dbReference type="PROSITE" id="PS50966">
    <property type="entry name" value="ZF_SWIM"/>
    <property type="match status" value="1"/>
</dbReference>
<dbReference type="VEuPathDB" id="FungiDB:PC110_g20708"/>
<proteinExistence type="predicted"/>
<evidence type="ECO:0000259" key="2">
    <source>
        <dbReference type="PROSITE" id="PS50966"/>
    </source>
</evidence>